<evidence type="ECO:0000313" key="4">
    <source>
        <dbReference type="Proteomes" id="UP001151478"/>
    </source>
</evidence>
<dbReference type="PIRSF" id="PIRSF006402">
    <property type="entry name" value="UCP006402_thioredoxin"/>
    <property type="match status" value="1"/>
</dbReference>
<dbReference type="EMBL" id="JAOSLC020000003">
    <property type="protein sequence ID" value="MDD7914383.1"/>
    <property type="molecule type" value="Genomic_DNA"/>
</dbReference>
<dbReference type="SUPFAM" id="SSF48208">
    <property type="entry name" value="Six-hairpin glycosidases"/>
    <property type="match status" value="1"/>
</dbReference>
<reference evidence="3" key="1">
    <citation type="submission" date="2023-02" db="EMBL/GenBank/DDBJ databases">
        <title>Polaribacter ponticola sp. nov., isolated from seawater.</title>
        <authorList>
            <person name="Baek J.H."/>
            <person name="Kim J.M."/>
            <person name="Choi D.G."/>
            <person name="Jeon C.O."/>
        </authorList>
    </citation>
    <scope>NUCLEOTIDE SEQUENCE</scope>
    <source>
        <strain evidence="3">MSW5</strain>
    </source>
</reference>
<protein>
    <submittedName>
        <fullName evidence="3">Thioredoxin domain-containing protein</fullName>
    </submittedName>
</protein>
<dbReference type="Proteomes" id="UP001151478">
    <property type="component" value="Unassembled WGS sequence"/>
</dbReference>
<name>A0ABT5S8D6_9FLAO</name>
<sequence length="703" mass="81263">MKTHIKYLTVLLFFALFGCSNKEIASDKISNDLIHETSPYLLQHAYNPVNWKAWNSETLELAKKENKLIIVSVGYSACHWCHVMEEESFENDSIAKLMNENFINIKVDREERPDVDKVYMNAVQLMTGSGGWPLNCITLPDGRPVFGGTYFTKKQWSEVLKGISKLYKENPKKAIEFAENLTKGMQESQLITLKKEKPSFTNKEILTSVNLIKEQMDTVFGGFKGTPKFPMPTSLDFLLRYNYQFKDASVNSYLKKSLTKMAFGGIYDQVYGGFSRYSVDEKWHIPHFEKMLYDNAQLVSLYSKAYLNDNNNLYKSTVVETLNFIKEELTAKNGAFYSSLDADSKNDKGESEEGAFYKWRLSELKKLLKNDFNLFKEFYNVNDYGFWEKDQYVLIRNKTKIDFAKEKNISLESLNIKILSWKTVLKKVRENRSKPHLDDKVLTSWNALMLQGYIDAYRAFEDEEYLNIALKNANFLIENQLRNDNGLNRNFKDGTSNINGYSEDYAAVIKSFISLYEVTLDEKWLSTSKKLMNYLFINFFDDNTQMFYFTSKEDEILIARKHEIIDGVIPASNSIIANSLFKLGHYYSDTKFLKTSEQMLNNLKEDILKNPANYSNWLNLMTNFTKPFYEVVVAGKNANLVNKNLFNSYIPNVIIAGTVKDNTTLPLLAYKFNEDKTLIYVCVNGTCKLPVTDIEKAKNSIDK</sequence>
<dbReference type="InterPro" id="IPR024705">
    <property type="entry name" value="Ssp411"/>
</dbReference>
<dbReference type="Gene3D" id="1.50.10.20">
    <property type="match status" value="1"/>
</dbReference>
<dbReference type="Pfam" id="PF03190">
    <property type="entry name" value="Thioredox_DsbH"/>
    <property type="match status" value="1"/>
</dbReference>
<keyword evidence="1" id="KW-0732">Signal</keyword>
<evidence type="ECO:0000256" key="1">
    <source>
        <dbReference type="SAM" id="SignalP"/>
    </source>
</evidence>
<dbReference type="InterPro" id="IPR036249">
    <property type="entry name" value="Thioredoxin-like_sf"/>
</dbReference>
<accession>A0ABT5S8D6</accession>
<comment type="caution">
    <text evidence="3">The sequence shown here is derived from an EMBL/GenBank/DDBJ whole genome shotgun (WGS) entry which is preliminary data.</text>
</comment>
<gene>
    <name evidence="3" type="ORF">N5A56_008105</name>
</gene>
<dbReference type="InterPro" id="IPR004879">
    <property type="entry name" value="Ssp411-like_TRX"/>
</dbReference>
<dbReference type="PANTHER" id="PTHR42899">
    <property type="entry name" value="SPERMATOGENESIS-ASSOCIATED PROTEIN 20"/>
    <property type="match status" value="1"/>
</dbReference>
<dbReference type="RefSeq" id="WP_274270323.1">
    <property type="nucleotide sequence ID" value="NZ_JAOSLC020000003.1"/>
</dbReference>
<evidence type="ECO:0000259" key="2">
    <source>
        <dbReference type="Pfam" id="PF03190"/>
    </source>
</evidence>
<dbReference type="PANTHER" id="PTHR42899:SF1">
    <property type="entry name" value="SPERMATOGENESIS-ASSOCIATED PROTEIN 20"/>
    <property type="match status" value="1"/>
</dbReference>
<dbReference type="Gene3D" id="3.40.30.10">
    <property type="entry name" value="Glutaredoxin"/>
    <property type="match status" value="1"/>
</dbReference>
<keyword evidence="4" id="KW-1185">Reference proteome</keyword>
<feature type="chain" id="PRO_5046351026" evidence="1">
    <location>
        <begin position="26"/>
        <end position="703"/>
    </location>
</feature>
<organism evidence="3 4">
    <name type="scientific">Polaribacter ponticola</name>
    <dbReference type="NCBI Taxonomy" id="2978475"/>
    <lineage>
        <taxon>Bacteria</taxon>
        <taxon>Pseudomonadati</taxon>
        <taxon>Bacteroidota</taxon>
        <taxon>Flavobacteriia</taxon>
        <taxon>Flavobacteriales</taxon>
        <taxon>Flavobacteriaceae</taxon>
    </lineage>
</organism>
<feature type="signal peptide" evidence="1">
    <location>
        <begin position="1"/>
        <end position="25"/>
    </location>
</feature>
<dbReference type="InterPro" id="IPR008928">
    <property type="entry name" value="6-hairpin_glycosidase_sf"/>
</dbReference>
<dbReference type="PROSITE" id="PS51257">
    <property type="entry name" value="PROKAR_LIPOPROTEIN"/>
    <property type="match status" value="1"/>
</dbReference>
<dbReference type="SUPFAM" id="SSF52833">
    <property type="entry name" value="Thioredoxin-like"/>
    <property type="match status" value="1"/>
</dbReference>
<evidence type="ECO:0000313" key="3">
    <source>
        <dbReference type="EMBL" id="MDD7914383.1"/>
    </source>
</evidence>
<proteinExistence type="predicted"/>
<feature type="domain" description="Spermatogenesis-associated protein 20-like TRX" evidence="2">
    <location>
        <begin position="31"/>
        <end position="185"/>
    </location>
</feature>
<dbReference type="CDD" id="cd02955">
    <property type="entry name" value="SSP411"/>
    <property type="match status" value="1"/>
</dbReference>